<keyword evidence="2" id="KW-1185">Reference proteome</keyword>
<evidence type="ECO:0000313" key="2">
    <source>
        <dbReference type="Proteomes" id="UP000602004"/>
    </source>
</evidence>
<accession>A0ABQ1NGS3</accession>
<proteinExistence type="predicted"/>
<name>A0ABQ1NGS3_9BURK</name>
<comment type="caution">
    <text evidence="1">The sequence shown here is derived from an EMBL/GenBank/DDBJ whole genome shotgun (WGS) entry which is preliminary data.</text>
</comment>
<protein>
    <submittedName>
        <fullName evidence="1">Uncharacterized protein</fullName>
    </submittedName>
</protein>
<gene>
    <name evidence="1" type="ORF">GCM10011400_72590</name>
</gene>
<evidence type="ECO:0000313" key="1">
    <source>
        <dbReference type="EMBL" id="GGC73876.1"/>
    </source>
</evidence>
<organism evidence="1 2">
    <name type="scientific">Paraburkholderia caffeinilytica</name>
    <dbReference type="NCBI Taxonomy" id="1761016"/>
    <lineage>
        <taxon>Bacteria</taxon>
        <taxon>Pseudomonadati</taxon>
        <taxon>Pseudomonadota</taxon>
        <taxon>Betaproteobacteria</taxon>
        <taxon>Burkholderiales</taxon>
        <taxon>Burkholderiaceae</taxon>
        <taxon>Paraburkholderia</taxon>
    </lineage>
</organism>
<sequence length="87" mass="9782">MAITDRLNDAFAIAAEWLRDADGLLVTARAGKDDRLACLIEAKPTCVCRHILVFGDRERSTVFAKKLIFGENHSSGECINLRFERCR</sequence>
<reference evidence="2" key="1">
    <citation type="journal article" date="2019" name="Int. J. Syst. Evol. Microbiol.">
        <title>The Global Catalogue of Microorganisms (GCM) 10K type strain sequencing project: providing services to taxonomists for standard genome sequencing and annotation.</title>
        <authorList>
            <consortium name="The Broad Institute Genomics Platform"/>
            <consortium name="The Broad Institute Genome Sequencing Center for Infectious Disease"/>
            <person name="Wu L."/>
            <person name="Ma J."/>
        </authorList>
    </citation>
    <scope>NUCLEOTIDE SEQUENCE [LARGE SCALE GENOMIC DNA]</scope>
    <source>
        <strain evidence="2">CGMCC 1.15103</strain>
    </source>
</reference>
<dbReference type="Proteomes" id="UP000602004">
    <property type="component" value="Unassembled WGS sequence"/>
</dbReference>
<dbReference type="EMBL" id="BMHL01000029">
    <property type="protein sequence ID" value="GGC73876.1"/>
    <property type="molecule type" value="Genomic_DNA"/>
</dbReference>